<evidence type="ECO:0000256" key="14">
    <source>
        <dbReference type="ARBA" id="ARBA00023211"/>
    </source>
</evidence>
<evidence type="ECO:0000256" key="1">
    <source>
        <dbReference type="ARBA" id="ARBA00022437"/>
    </source>
</evidence>
<evidence type="ECO:0000256" key="19">
    <source>
        <dbReference type="ARBA" id="ARBA00057518"/>
    </source>
</evidence>
<dbReference type="InterPro" id="IPR035083">
    <property type="entry name" value="Nucleocapsid_N_arenaviridae"/>
</dbReference>
<dbReference type="GO" id="GO:0039724">
    <property type="term" value="P:symbiont-mediated suppression of host cytoplasmic pattern recognition receptor signaling pathway via inhibition of IKBKE activity"/>
    <property type="evidence" value="ECO:0007669"/>
    <property type="project" value="UniProtKB-UniRule"/>
</dbReference>
<keyword evidence="13 20" id="KW-1035">Host cytoplasm</keyword>
<evidence type="ECO:0000259" key="22">
    <source>
        <dbReference type="Pfam" id="PF17290"/>
    </source>
</evidence>
<evidence type="ECO:0000256" key="7">
    <source>
        <dbReference type="ARBA" id="ARBA00022723"/>
    </source>
</evidence>
<keyword evidence="17 20" id="KW-0899">Viral immunoevasion</keyword>
<keyword evidence="1 20" id="KW-1224">Inhibition of host IKBKE by virus</keyword>
<feature type="binding site" evidence="20">
    <location>
        <position position="391"/>
    </location>
    <ligand>
        <name>Mn(2+)</name>
        <dbReference type="ChEBI" id="CHEBI:29035"/>
    </ligand>
</feature>
<dbReference type="Gene3D" id="1.10.150.550">
    <property type="entry name" value="Arenavirus nucleocapsid protein, head domain"/>
    <property type="match status" value="3"/>
</dbReference>
<comment type="function">
    <text evidence="19">Encapsidates the genome, protecting it from nucleases. The encapsidated genomic RNA is termed the nucleocapsid (NC). Serves as template for viral transcription and replication. The increased presence of protein N in host cell does not seem to trigger the switch from transcription to replication as observed in other negative strain RNA viruses. Through the interaction with host IKBKE, strongly inhibits the phosphorylation and nuclear translocation of host IRF3, a protein involved in interferon activation pathway, leading to the inhibition of interferon-beta and IRF3-dependent promoters activation. Also encodes a functional 3'-5' exoribonuclease that degrades preferentially dsRNA substrates and thereby participates in the suppression of interferon induction.</text>
</comment>
<evidence type="ECO:0000256" key="4">
    <source>
        <dbReference type="ARBA" id="ARBA00022561"/>
    </source>
</evidence>
<keyword evidence="15 20" id="KW-0922">Interferon antiviral system evasion</keyword>
<evidence type="ECO:0000256" key="16">
    <source>
        <dbReference type="ARBA" id="ARBA00023274"/>
    </source>
</evidence>
<dbReference type="Pfam" id="PF00843">
    <property type="entry name" value="Arena_nucleocap"/>
    <property type="match status" value="1"/>
</dbReference>
<organism evidence="23 24">
    <name type="scientific">Mammarenavirus loeiense</name>
    <dbReference type="NCBI Taxonomy" id="3052313"/>
    <lineage>
        <taxon>Viruses</taxon>
        <taxon>Riboviria</taxon>
        <taxon>Orthornavirae</taxon>
        <taxon>Negarnaviricota</taxon>
        <taxon>Polyploviricotina</taxon>
        <taxon>Bunyaviricetes</taxon>
        <taxon>Hareavirales</taxon>
        <taxon>Arenaviridae</taxon>
        <taxon>Mammarenavirus</taxon>
    </lineage>
</organism>
<feature type="binding site" evidence="20">
    <location>
        <position position="535"/>
    </location>
    <ligand>
        <name>Mn(2+)</name>
        <dbReference type="ChEBI" id="CHEBI:29035"/>
    </ligand>
</feature>
<evidence type="ECO:0000256" key="12">
    <source>
        <dbReference type="ARBA" id="ARBA00023086"/>
    </source>
</evidence>
<dbReference type="HAMAP" id="MF_04085">
    <property type="entry name" value="ARENA_NCAP"/>
    <property type="match status" value="1"/>
</dbReference>
<dbReference type="FunFam" id="1.10.150.550:FF:000003">
    <property type="entry name" value="Nucleoprotein"/>
    <property type="match status" value="1"/>
</dbReference>
<dbReference type="GO" id="GO:0030430">
    <property type="term" value="C:host cell cytoplasm"/>
    <property type="evidence" value="ECO:0007669"/>
    <property type="project" value="UniProtKB-SubCell"/>
</dbReference>
<dbReference type="RefSeq" id="YP_009505804.1">
    <property type="nucleotide sequence ID" value="NC_038364.1"/>
</dbReference>
<dbReference type="GO" id="GO:0016787">
    <property type="term" value="F:hydrolase activity"/>
    <property type="evidence" value="ECO:0007669"/>
    <property type="project" value="UniProtKB-KW"/>
</dbReference>
<dbReference type="InterPro" id="IPR038115">
    <property type="entry name" value="Nucleocapsid_C_sf"/>
</dbReference>
<evidence type="ECO:0000256" key="5">
    <source>
        <dbReference type="ARBA" id="ARBA00022581"/>
    </source>
</evidence>
<dbReference type="FunFam" id="1.10.150.550:FF:000001">
    <property type="entry name" value="Nucleoprotein"/>
    <property type="match status" value="1"/>
</dbReference>
<evidence type="ECO:0000256" key="13">
    <source>
        <dbReference type="ARBA" id="ARBA00023200"/>
    </source>
</evidence>
<evidence type="ECO:0000256" key="17">
    <source>
        <dbReference type="ARBA" id="ARBA00023280"/>
    </source>
</evidence>
<keyword evidence="16 20" id="KW-0687">Ribonucleoprotein</keyword>
<keyword evidence="6 20" id="KW-1090">Inhibition of host innate immune response by virus</keyword>
<dbReference type="GO" id="GO:1990904">
    <property type="term" value="C:ribonucleoprotein complex"/>
    <property type="evidence" value="ECO:0007669"/>
    <property type="project" value="UniProtKB-KW"/>
</dbReference>
<keyword evidence="8 20" id="KW-0378">Hydrolase</keyword>
<dbReference type="GO" id="GO:0019013">
    <property type="term" value="C:viral nucleocapsid"/>
    <property type="evidence" value="ECO:0007669"/>
    <property type="project" value="UniProtKB-UniRule"/>
</dbReference>
<dbReference type="GO" id="GO:0039689">
    <property type="term" value="P:negative stranded viral RNA replication"/>
    <property type="evidence" value="ECO:0007669"/>
    <property type="project" value="UniProtKB-UniRule"/>
</dbReference>
<evidence type="ECO:0000256" key="8">
    <source>
        <dbReference type="ARBA" id="ARBA00022801"/>
    </source>
</evidence>
<evidence type="ECO:0000256" key="6">
    <source>
        <dbReference type="ARBA" id="ARBA00022632"/>
    </source>
</evidence>
<keyword evidence="2 20" id="KW-1113">Inhibition of host RLR pathway by virus</keyword>
<dbReference type="EC" id="3.1.13.-" evidence="20"/>
<evidence type="ECO:0000313" key="24">
    <source>
        <dbReference type="Proteomes" id="UP000096013"/>
    </source>
</evidence>
<dbReference type="Proteomes" id="UP000096013">
    <property type="component" value="Genome"/>
</dbReference>
<evidence type="ECO:0000256" key="15">
    <source>
        <dbReference type="ARBA" id="ARBA00023258"/>
    </source>
</evidence>
<evidence type="ECO:0000256" key="2">
    <source>
        <dbReference type="ARBA" id="ARBA00022482"/>
    </source>
</evidence>
<keyword evidence="14" id="KW-0464">Manganese</keyword>
<feature type="binding site" evidence="20">
    <location>
        <position position="393"/>
    </location>
    <ligand>
        <name>Mn(2+)</name>
        <dbReference type="ChEBI" id="CHEBI:29035"/>
    </ligand>
</feature>
<evidence type="ECO:0000256" key="3">
    <source>
        <dbReference type="ARBA" id="ARBA00022497"/>
    </source>
</evidence>
<dbReference type="FunFam" id="3.30.420.410:FF:000001">
    <property type="entry name" value="Nucleoprotein"/>
    <property type="match status" value="1"/>
</dbReference>
<keyword evidence="24" id="KW-1185">Reference proteome</keyword>
<feature type="binding site" evidence="20">
    <location>
        <position position="531"/>
    </location>
    <ligand>
        <name>Zn(2+)</name>
        <dbReference type="ChEBI" id="CHEBI:29105"/>
    </ligand>
</feature>
<feature type="binding site" evidence="20">
    <location>
        <position position="511"/>
    </location>
    <ligand>
        <name>Zn(2+)</name>
        <dbReference type="ChEBI" id="CHEBI:29105"/>
    </ligand>
</feature>
<evidence type="ECO:0000256" key="20">
    <source>
        <dbReference type="HAMAP-Rule" id="MF_04085"/>
    </source>
</evidence>
<sequence length="593" mass="66249">MSNSKEVKSFQWTQSLRRELAPYCTNVKLQVIKDAQSLLHSLDFSEVSNVQRLMRKDRRDDNDLKRLRDLNQAVNNLVELKSQQQKNILTVGQLSSDDLLVLAADIDRLKNKILRTERPQSTGIYMGNLTSQQLEQRKRLLEMVGMAKPNIRAGPDGVVRLWDVRNPELLNNQFGTMPSLTMACMAKQGQSDLNDVVQALNDLGLIYTAKYPNSSDLDQLSKEHPILTIIDISKSGLNVSGYNFSLSAAVKAGACMLDGGNMLETIKITPQNIDGILKKTLNVKRSLGMFVSDTPGDRNPYENLLYKLCLSGNGWPYISSRTAIIGRAWDNTVVDLNKGGNGPKDQPNHPSLNDRLKVPGLQQPAGLTYSQFMCLKDMMASLDPNAKTWIDIEGRPEDPVEVAIYQPSGGQYIHFYREPTDSKQFKQDSKHSHGIDLTDLFRAQPGLTSAVLANLPTGMVLTCQGSEDIRKLLDSQGRKDIKLIDVMMSKIDARKFENEVWDEQKSLCNMHTGIVTEKKKRGGKQEITPHCALLDCIMFEAAVQGVYKCPKLVCLLPNDLVFRTSAPKVTGAWGPIVQRFHTVGFPGCLYRPQ</sequence>
<keyword evidence="5 20" id="KW-0945">Host-virus interaction</keyword>
<dbReference type="GO" id="GO:0046872">
    <property type="term" value="F:metal ion binding"/>
    <property type="evidence" value="ECO:0007669"/>
    <property type="project" value="UniProtKB-UniRule"/>
</dbReference>
<proteinExistence type="inferred from homology"/>
<dbReference type="GO" id="GO:0019029">
    <property type="term" value="C:helical viral capsid"/>
    <property type="evidence" value="ECO:0007669"/>
    <property type="project" value="UniProtKB-UniRule"/>
</dbReference>
<protein>
    <recommendedName>
        <fullName evidence="20">Nucleoprotein</fullName>
        <ecNumber evidence="20">3.1.13.-</ecNumber>
    </recommendedName>
    <alternativeName>
        <fullName evidence="20">Nucleocapsid protein</fullName>
    </alternativeName>
    <alternativeName>
        <fullName evidence="20">Protein N</fullName>
    </alternativeName>
</protein>
<evidence type="ECO:0000256" key="11">
    <source>
        <dbReference type="ARBA" id="ARBA00022884"/>
    </source>
</evidence>
<dbReference type="GeneID" id="37616731"/>
<keyword evidence="3 20" id="KW-1139">Helical capsid protein</keyword>
<comment type="similarity">
    <text evidence="20">Belongs to the arenaviridae nucleocapsid protein family.</text>
</comment>
<feature type="binding site" evidence="20">
    <location>
        <position position="401"/>
    </location>
    <ligand>
        <name>Zn(2+)</name>
        <dbReference type="ChEBI" id="CHEBI:29105"/>
    </ligand>
</feature>
<comment type="caution">
    <text evidence="20">Lacks conserved residue(s) required for the propagation of feature annotation.</text>
</comment>
<keyword evidence="10 20" id="KW-0946">Virion</keyword>
<keyword evidence="9 20" id="KW-0862">Zinc</keyword>
<feature type="site" description="Important for exonuclease activity" evidence="20">
    <location>
        <position position="468"/>
    </location>
</feature>
<reference evidence="23 24" key="1">
    <citation type="journal article" date="2016" name="Elife">
        <title>Evidence of human infection by a new mammarenavirus endemic to Southeastern Asia.</title>
        <authorList>
            <person name="Blasdell K.R."/>
            <person name="Duong V."/>
            <person name="Eloit M."/>
            <person name="Chretien F."/>
            <person name="Ly S."/>
            <person name="Hul V."/>
            <person name="Deubel V."/>
            <person name="Morand S."/>
            <person name="Buchy P."/>
        </authorList>
    </citation>
    <scope>NUCLEOTIDE SEQUENCE [LARGE SCALE GENOMIC DNA]</scope>
    <source>
        <strain evidence="23">R5074</strain>
    </source>
</reference>
<gene>
    <name evidence="23" type="primary">NP</name>
    <name evidence="20" type="synonym">N</name>
</gene>
<evidence type="ECO:0000256" key="10">
    <source>
        <dbReference type="ARBA" id="ARBA00022844"/>
    </source>
</evidence>
<dbReference type="Pfam" id="PF17290">
    <property type="entry name" value="Arena_ncap_C"/>
    <property type="match status" value="1"/>
</dbReference>
<dbReference type="PIRSF" id="PIRSF004029">
    <property type="entry name" value="N_ArenaV"/>
    <property type="match status" value="1"/>
</dbReference>
<feature type="binding site" evidence="20">
    <location>
        <position position="508"/>
    </location>
    <ligand>
        <name>Zn(2+)</name>
        <dbReference type="ChEBI" id="CHEBI:29105"/>
    </ligand>
</feature>
<comment type="subcellular location">
    <subcellularLocation>
        <location evidence="20">Virion</location>
    </subcellularLocation>
    <subcellularLocation>
        <location evidence="20">Host cytoplasm</location>
    </subcellularLocation>
</comment>
<dbReference type="EMBL" id="KC669698">
    <property type="protein sequence ID" value="AHE76162.1"/>
    <property type="molecule type" value="Genomic_RNA"/>
</dbReference>
<evidence type="ECO:0000256" key="18">
    <source>
        <dbReference type="ARBA" id="ARBA00046413"/>
    </source>
</evidence>
<keyword evidence="12 20" id="KW-0543">Viral nucleoprotein</keyword>
<evidence type="ECO:0000259" key="21">
    <source>
        <dbReference type="Pfam" id="PF00843"/>
    </source>
</evidence>
<comment type="subunit">
    <text evidence="18 20">Homomultimerizes to form the nucleocapsid. Binds to viral genomic RNA. Interacts with glycoprotein G2. Interacts with protein Z; this interaction probably directs the encapsidated genome to budding sites. Interacts with protein L; this interaction does not interfere with Z-L interaction. Interacts with host IKBKE (via Protein kinase domain); the interaction inhibits IKBKE kinase activity.</text>
</comment>
<dbReference type="KEGG" id="vg:37616731"/>
<dbReference type="GO" id="GO:0003723">
    <property type="term" value="F:RNA binding"/>
    <property type="evidence" value="ECO:0007669"/>
    <property type="project" value="UniProtKB-UniRule"/>
</dbReference>
<dbReference type="GO" id="GO:0039696">
    <property type="term" value="P:RNA-templated viral transcription"/>
    <property type="evidence" value="ECO:0007669"/>
    <property type="project" value="UniProtKB-UniRule"/>
</dbReference>
<dbReference type="FunFam" id="1.10.150.550:FF:000002">
    <property type="entry name" value="Nucleoprotein"/>
    <property type="match status" value="1"/>
</dbReference>
<feature type="domain" description="Nucleocapsid C-terminal Arenaviridae" evidence="22">
    <location>
        <begin position="365"/>
        <end position="545"/>
    </location>
</feature>
<keyword evidence="7 20" id="KW-0479">Metal-binding</keyword>
<dbReference type="InterPro" id="IPR035084">
    <property type="entry name" value="Nucleocapsid_C_arenaviridae"/>
</dbReference>
<evidence type="ECO:0000313" key="23">
    <source>
        <dbReference type="EMBL" id="AHE76162.1"/>
    </source>
</evidence>
<accession>A0A023J5E0</accession>
<evidence type="ECO:0000256" key="9">
    <source>
        <dbReference type="ARBA" id="ARBA00022833"/>
    </source>
</evidence>
<keyword evidence="4 20" id="KW-0167">Capsid protein</keyword>
<dbReference type="Gene3D" id="3.30.420.410">
    <property type="entry name" value="Arenaviral nucleoprotein, C-terminal domain"/>
    <property type="match status" value="1"/>
</dbReference>
<comment type="function">
    <text evidence="20">Encapsidates the genome, protecting it from nucleases. The encapsidated genomic RNA is termed the nucleocapsid (NC). Serves as template for viral transcription and replication. The increased presence of protein N in host cell does not seem to trigger the switch from transcription to replication as observed in other negative strain RNA viruses. Through the interaction with host IKBKE, strongly inhibits the phosphorylation and nuclear translocation of host IRF3, a protein involved in interferon activation pathway, leading to the inhibition of interferon-beta and IRF3-dependent promoters activation. Encodes also a functional 3'-5' exoribonuclease that degrades preferentially dsRNA substrates and thereby participates in the suppression of interferon induction.</text>
</comment>
<dbReference type="OrthoDB" id="3135at10239"/>
<keyword evidence="11 20" id="KW-0694">RNA-binding</keyword>
<name>A0A023J5E0_9VIRU</name>
<comment type="domain">
    <text evidence="20">The N-terminal region is important for the cap-binding activity while the C-terminal region contains the 3'-5' exoribonuclease activity. A CCHE zinc binding site is present in the C-terminal region and may thus contribute to the substrate binding and/or the specificity of the exonuclease activity.</text>
</comment>
<dbReference type="InterPro" id="IPR000229">
    <property type="entry name" value="Nucleocapsid_arenaviridae"/>
</dbReference>
<feature type="domain" description="Nucleocapsid N-terminal Arenaviridae" evidence="21">
    <location>
        <begin position="4"/>
        <end position="336"/>
    </location>
</feature>